<keyword evidence="1" id="KW-0472">Membrane</keyword>
<gene>
    <name evidence="2" type="ORF">OCBIM_22009381mg</name>
</gene>
<protein>
    <submittedName>
        <fullName evidence="2">Uncharacterized protein</fullName>
    </submittedName>
</protein>
<evidence type="ECO:0000256" key="1">
    <source>
        <dbReference type="SAM" id="Phobius"/>
    </source>
</evidence>
<accession>A0A0L8FSB7</accession>
<proteinExistence type="predicted"/>
<organism evidence="2">
    <name type="scientific">Octopus bimaculoides</name>
    <name type="common">California two-spotted octopus</name>
    <dbReference type="NCBI Taxonomy" id="37653"/>
    <lineage>
        <taxon>Eukaryota</taxon>
        <taxon>Metazoa</taxon>
        <taxon>Spiralia</taxon>
        <taxon>Lophotrochozoa</taxon>
        <taxon>Mollusca</taxon>
        <taxon>Cephalopoda</taxon>
        <taxon>Coleoidea</taxon>
        <taxon>Octopodiformes</taxon>
        <taxon>Octopoda</taxon>
        <taxon>Incirrata</taxon>
        <taxon>Octopodidae</taxon>
        <taxon>Octopus</taxon>
    </lineage>
</organism>
<dbReference type="AlphaFoldDB" id="A0A0L8FSB7"/>
<dbReference type="EMBL" id="KQ426986">
    <property type="protein sequence ID" value="KOF67558.1"/>
    <property type="molecule type" value="Genomic_DNA"/>
</dbReference>
<reference evidence="2" key="1">
    <citation type="submission" date="2015-07" db="EMBL/GenBank/DDBJ databases">
        <title>MeaNS - Measles Nucleotide Surveillance Program.</title>
        <authorList>
            <person name="Tran T."/>
            <person name="Druce J."/>
        </authorList>
    </citation>
    <scope>NUCLEOTIDE SEQUENCE</scope>
    <source>
        <strain evidence="2">UCB-OBI-ISO-001</strain>
        <tissue evidence="2">Gonad</tissue>
    </source>
</reference>
<name>A0A0L8FSB7_OCTBM</name>
<keyword evidence="1" id="KW-1133">Transmembrane helix</keyword>
<evidence type="ECO:0000313" key="2">
    <source>
        <dbReference type="EMBL" id="KOF67558.1"/>
    </source>
</evidence>
<sequence>MILYGIIIYLYIQAVFFFCFFSFSISYDIILISFLSLRHKIYTTFSPAPMLD</sequence>
<feature type="transmembrane region" description="Helical" evidence="1">
    <location>
        <begin position="6"/>
        <end position="30"/>
    </location>
</feature>
<keyword evidence="1" id="KW-0812">Transmembrane</keyword>